<reference evidence="2" key="1">
    <citation type="journal article" date="2013" name="Eukaryot. Cell">
        <title>Extremely Reduced Levels of Heterozygosity in the Vertebrate Pathogen Encephalitozoon cuniculi.</title>
        <authorList>
            <person name="Selman M."/>
            <person name="Sak B."/>
            <person name="Kvac M."/>
            <person name="Farinelli L."/>
            <person name="Weiss L.M."/>
            <person name="Corradi N."/>
        </authorList>
    </citation>
    <scope>NUCLEOTIDE SEQUENCE</scope>
</reference>
<accession>M1K7X8</accession>
<name>M1K7X8_ENCCN</name>
<dbReference type="VEuPathDB" id="MicrosporidiaDB:M970_081730"/>
<dbReference type="VEuPathDB" id="MicrosporidiaDB:AEWR_081730"/>
<evidence type="ECO:0000313" key="2">
    <source>
        <dbReference type="EMBL" id="AGE95135.1"/>
    </source>
</evidence>
<dbReference type="InterPro" id="IPR035992">
    <property type="entry name" value="Ricin_B-like_lectins"/>
</dbReference>
<feature type="compositionally biased region" description="Polar residues" evidence="1">
    <location>
        <begin position="153"/>
        <end position="172"/>
    </location>
</feature>
<feature type="region of interest" description="Disordered" evidence="1">
    <location>
        <begin position="143"/>
        <end position="172"/>
    </location>
</feature>
<protein>
    <recommendedName>
        <fullName evidence="3">Ricin B lectin domain-containing protein</fullName>
    </recommendedName>
</protein>
<proteinExistence type="predicted"/>
<dbReference type="AlphaFoldDB" id="M1K7X8"/>
<evidence type="ECO:0000256" key="1">
    <source>
        <dbReference type="SAM" id="MobiDB-lite"/>
    </source>
</evidence>
<dbReference type="Gene3D" id="2.80.10.50">
    <property type="match status" value="1"/>
</dbReference>
<dbReference type="SUPFAM" id="SSF50370">
    <property type="entry name" value="Ricin B-like lectins"/>
    <property type="match status" value="1"/>
</dbReference>
<organism evidence="2">
    <name type="scientific">Encephalitozoon cuniculi</name>
    <name type="common">Microsporidian parasite</name>
    <dbReference type="NCBI Taxonomy" id="6035"/>
    <lineage>
        <taxon>Eukaryota</taxon>
        <taxon>Fungi</taxon>
        <taxon>Fungi incertae sedis</taxon>
        <taxon>Microsporidia</taxon>
        <taxon>Unikaryonidae</taxon>
        <taxon>Encephalitozoon</taxon>
    </lineage>
</organism>
<dbReference type="CDD" id="cd00161">
    <property type="entry name" value="beta-trefoil_Ricin-like"/>
    <property type="match status" value="1"/>
</dbReference>
<gene>
    <name evidence="2" type="ORF">ECU08_1730</name>
</gene>
<dbReference type="EMBL" id="KC513605">
    <property type="protein sequence ID" value="AGE95135.1"/>
    <property type="molecule type" value="Genomic_DNA"/>
</dbReference>
<dbReference type="VEuPathDB" id="MicrosporidiaDB:AEWD_081700"/>
<dbReference type="VEuPathDB" id="MicrosporidiaDB:ECU08_1730"/>
<evidence type="ECO:0008006" key="3">
    <source>
        <dbReference type="Google" id="ProtNLM"/>
    </source>
</evidence>
<sequence>MMLIALCMMGVVLGFKITAKNNEGKFLINNNGKAVMSESGKPAEFKTDEVSPGVKIVTDKNTNKVLDIEGSKTNLIFYSRNGHENQRFTFVGDEGDVIYIKSGDRCLEYDSNGKMYRTTCSAKDQQRFKIVYSLGDPGYKPPVEVPVPAAPENPSTQDLLESPSSQALSGSANAHAPPQVLIFNGKKSHRSHSWHHNPYEDESSIYGDSDCLIV</sequence>
<dbReference type="VEuPathDB" id="MicrosporidiaDB:AEWQ_081740"/>